<evidence type="ECO:0000313" key="8">
    <source>
        <dbReference type="EMBL" id="EEA07936.1"/>
    </source>
</evidence>
<dbReference type="Pfam" id="PF13923">
    <property type="entry name" value="zf-C3HC4_2"/>
    <property type="match status" value="1"/>
</dbReference>
<comment type="subcellular location">
    <subcellularLocation>
        <location evidence="1">Nucleus</location>
    </subcellularLocation>
</comment>
<dbReference type="PROSITE" id="PS00518">
    <property type="entry name" value="ZF_RING_1"/>
    <property type="match status" value="1"/>
</dbReference>
<evidence type="ECO:0000313" key="9">
    <source>
        <dbReference type="Proteomes" id="UP000001460"/>
    </source>
</evidence>
<dbReference type="InterPro" id="IPR017907">
    <property type="entry name" value="Znf_RING_CS"/>
</dbReference>
<feature type="domain" description="RING-type" evidence="7">
    <location>
        <begin position="47"/>
        <end position="86"/>
    </location>
</feature>
<dbReference type="Proteomes" id="UP000001460">
    <property type="component" value="Unassembled WGS sequence"/>
</dbReference>
<dbReference type="RefSeq" id="XP_002142285.1">
    <property type="nucleotide sequence ID" value="XM_002142249.1"/>
</dbReference>
<dbReference type="GO" id="GO:0005634">
    <property type="term" value="C:nucleus"/>
    <property type="evidence" value="ECO:0007669"/>
    <property type="project" value="UniProtKB-SubCell"/>
</dbReference>
<protein>
    <submittedName>
        <fullName evidence="8">Zinc finger, C3HC4 type domain-containing protein</fullName>
    </submittedName>
</protein>
<evidence type="ECO:0000256" key="4">
    <source>
        <dbReference type="ARBA" id="ARBA00022833"/>
    </source>
</evidence>
<evidence type="ECO:0000256" key="3">
    <source>
        <dbReference type="ARBA" id="ARBA00022771"/>
    </source>
</evidence>
<dbReference type="SUPFAM" id="SSF57850">
    <property type="entry name" value="RING/U-box"/>
    <property type="match status" value="1"/>
</dbReference>
<keyword evidence="5" id="KW-0539">Nucleus</keyword>
<dbReference type="EMBL" id="DS989735">
    <property type="protein sequence ID" value="EEA07936.1"/>
    <property type="molecule type" value="Genomic_DNA"/>
</dbReference>
<evidence type="ECO:0000256" key="2">
    <source>
        <dbReference type="ARBA" id="ARBA00022723"/>
    </source>
</evidence>
<dbReference type="VEuPathDB" id="CryptoDB:CMU_030120"/>
<dbReference type="Gene3D" id="3.10.20.90">
    <property type="entry name" value="Phosphatidylinositol 3-kinase Catalytic Subunit, Chain A, domain 1"/>
    <property type="match status" value="1"/>
</dbReference>
<dbReference type="PROSITE" id="PS50089">
    <property type="entry name" value="ZF_RING_2"/>
    <property type="match status" value="1"/>
</dbReference>
<name>B6AI95_CRYMR</name>
<evidence type="ECO:0000256" key="1">
    <source>
        <dbReference type="ARBA" id="ARBA00004123"/>
    </source>
</evidence>
<dbReference type="InterPro" id="IPR001841">
    <property type="entry name" value="Znf_RING"/>
</dbReference>
<evidence type="ECO:0000256" key="6">
    <source>
        <dbReference type="PROSITE-ProRule" id="PRU00175"/>
    </source>
</evidence>
<keyword evidence="4" id="KW-0862">Zinc</keyword>
<keyword evidence="9" id="KW-1185">Reference proteome</keyword>
<dbReference type="PANTHER" id="PTHR45893">
    <property type="entry name" value="POLYCOMB GROUP RING FINGER PROTEIN"/>
    <property type="match status" value="1"/>
</dbReference>
<dbReference type="GO" id="GO:0008270">
    <property type="term" value="F:zinc ion binding"/>
    <property type="evidence" value="ECO:0007669"/>
    <property type="project" value="UniProtKB-KW"/>
</dbReference>
<dbReference type="AlphaFoldDB" id="B6AI95"/>
<keyword evidence="3 6" id="KW-0863">Zinc-finger</keyword>
<gene>
    <name evidence="8" type="ORF">CMU_030120</name>
</gene>
<dbReference type="InterPro" id="IPR051507">
    <property type="entry name" value="PcG_RING_finger"/>
</dbReference>
<sequence>MKYRKLDEDENRQKSYSYEPGDLETVVTDHGLDVAFRIKVIADLLECPLCKGFFRNATTIKECLHTFCNVCIINYIESGKESCPKCGEYMGVHPIEGLVFDRTIQNITDKIFPQFRILENQLKKEFNIKYNIGNNNNNIDILNPNLYSKICRSSIYNSKLTPINANNEFHNKILDLILNSDDKDKLEEMKLSLNISIRLFIEPIDKTLPNLIKPYILVAPQITIQHLQNYLLYKFPDISEVPQILLEGVVLPKNHSIEFICRSKRIELCNIINLKYRFN</sequence>
<dbReference type="OMA" id="EHITCEI"/>
<dbReference type="OrthoDB" id="1305878at2759"/>
<dbReference type="InterPro" id="IPR013083">
    <property type="entry name" value="Znf_RING/FYVE/PHD"/>
</dbReference>
<dbReference type="STRING" id="441375.B6AI95"/>
<keyword evidence="2" id="KW-0479">Metal-binding</keyword>
<dbReference type="eggNOG" id="KOG2660">
    <property type="taxonomic scope" value="Eukaryota"/>
</dbReference>
<evidence type="ECO:0000259" key="7">
    <source>
        <dbReference type="PROSITE" id="PS50089"/>
    </source>
</evidence>
<proteinExistence type="predicted"/>
<dbReference type="GeneID" id="6997408"/>
<organism evidence="8 9">
    <name type="scientific">Cryptosporidium muris (strain RN66)</name>
    <dbReference type="NCBI Taxonomy" id="441375"/>
    <lineage>
        <taxon>Eukaryota</taxon>
        <taxon>Sar</taxon>
        <taxon>Alveolata</taxon>
        <taxon>Apicomplexa</taxon>
        <taxon>Conoidasida</taxon>
        <taxon>Coccidia</taxon>
        <taxon>Eucoccidiorida</taxon>
        <taxon>Eimeriorina</taxon>
        <taxon>Cryptosporidiidae</taxon>
        <taxon>Cryptosporidium</taxon>
    </lineage>
</organism>
<accession>B6AI95</accession>
<dbReference type="Gene3D" id="3.30.40.10">
    <property type="entry name" value="Zinc/RING finger domain, C3HC4 (zinc finger)"/>
    <property type="match status" value="1"/>
</dbReference>
<evidence type="ECO:0000256" key="5">
    <source>
        <dbReference type="ARBA" id="ARBA00023242"/>
    </source>
</evidence>
<dbReference type="SMART" id="SM00184">
    <property type="entry name" value="RING"/>
    <property type="match status" value="1"/>
</dbReference>
<reference evidence="8" key="1">
    <citation type="submission" date="2008-06" db="EMBL/GenBank/DDBJ databases">
        <authorList>
            <person name="Lorenzi H."/>
            <person name="Inman J."/>
            <person name="Miller J."/>
            <person name="Schobel S."/>
            <person name="Amedeo P."/>
            <person name="Caler E.V."/>
            <person name="da Silva J."/>
        </authorList>
    </citation>
    <scope>NUCLEOTIDE SEQUENCE [LARGE SCALE GENOMIC DNA]</scope>
    <source>
        <strain evidence="8">RN66</strain>
    </source>
</reference>